<organism evidence="1 2">
    <name type="scientific">Ramlibacter agri</name>
    <dbReference type="NCBI Taxonomy" id="2728837"/>
    <lineage>
        <taxon>Bacteria</taxon>
        <taxon>Pseudomonadati</taxon>
        <taxon>Pseudomonadota</taxon>
        <taxon>Betaproteobacteria</taxon>
        <taxon>Burkholderiales</taxon>
        <taxon>Comamonadaceae</taxon>
        <taxon>Ramlibacter</taxon>
    </lineage>
</organism>
<dbReference type="EMBL" id="JABBFX010000006">
    <property type="protein sequence ID" value="NML48561.1"/>
    <property type="molecule type" value="Genomic_DNA"/>
</dbReference>
<dbReference type="AlphaFoldDB" id="A0A848HGV7"/>
<sequence>MPLVRIEAPETLSAARAQRAGDAVHQALVDTFGVPPDDRFQVITRHPPGALVCTPEYLGVKHTAQALFVQVYCAPGRTLQQKRAFYARTAADVSAACDVSPSDVIINLVETLRENWSFGDGIAHYTL</sequence>
<reference evidence="1 2" key="1">
    <citation type="submission" date="2020-04" db="EMBL/GenBank/DDBJ databases">
        <title>Ramlibacter sp. G-1-2-2 isolated from soil.</title>
        <authorList>
            <person name="Dahal R.H."/>
        </authorList>
    </citation>
    <scope>NUCLEOTIDE SEQUENCE [LARGE SCALE GENOMIC DNA]</scope>
    <source>
        <strain evidence="1 2">G-1-2-2</strain>
    </source>
</reference>
<dbReference type="SUPFAM" id="SSF55331">
    <property type="entry name" value="Tautomerase/MIF"/>
    <property type="match status" value="1"/>
</dbReference>
<dbReference type="Proteomes" id="UP000541185">
    <property type="component" value="Unassembled WGS sequence"/>
</dbReference>
<dbReference type="RefSeq" id="WP_169422903.1">
    <property type="nucleotide sequence ID" value="NZ_JABBFX010000006.1"/>
</dbReference>
<dbReference type="InterPro" id="IPR014347">
    <property type="entry name" value="Tautomerase/MIF_sf"/>
</dbReference>
<evidence type="ECO:0000313" key="1">
    <source>
        <dbReference type="EMBL" id="NML48561.1"/>
    </source>
</evidence>
<dbReference type="PANTHER" id="PTHR38460:SF1">
    <property type="entry name" value="TAUTOMERASE YOLI-RELATED"/>
    <property type="match status" value="1"/>
</dbReference>
<accession>A0A848HGV7</accession>
<keyword evidence="2" id="KW-1185">Reference proteome</keyword>
<gene>
    <name evidence="1" type="ORF">HHL11_32755</name>
</gene>
<dbReference type="PANTHER" id="PTHR38460">
    <property type="entry name" value="TAUTOMERASE YOLI-RELATED"/>
    <property type="match status" value="1"/>
</dbReference>
<proteinExistence type="predicted"/>
<dbReference type="Pfam" id="PF14552">
    <property type="entry name" value="Tautomerase_2"/>
    <property type="match status" value="1"/>
</dbReference>
<comment type="caution">
    <text evidence="1">The sequence shown here is derived from an EMBL/GenBank/DDBJ whole genome shotgun (WGS) entry which is preliminary data.</text>
</comment>
<protein>
    <submittedName>
        <fullName evidence="1">Tautomerase family protein</fullName>
    </submittedName>
</protein>
<dbReference type="Gene3D" id="3.30.429.10">
    <property type="entry name" value="Macrophage Migration Inhibitory Factor"/>
    <property type="match status" value="1"/>
</dbReference>
<name>A0A848HGV7_9BURK</name>
<evidence type="ECO:0000313" key="2">
    <source>
        <dbReference type="Proteomes" id="UP000541185"/>
    </source>
</evidence>
<dbReference type="InterPro" id="IPR037479">
    <property type="entry name" value="Tauto_MSAD"/>
</dbReference>